<dbReference type="Proteomes" id="UP001064971">
    <property type="component" value="Chromosome"/>
</dbReference>
<evidence type="ECO:0000313" key="8">
    <source>
        <dbReference type="Proteomes" id="UP001064971"/>
    </source>
</evidence>
<organism evidence="7 8">
    <name type="scientific">Deinococcus aetherius</name>
    <dbReference type="NCBI Taxonomy" id="200252"/>
    <lineage>
        <taxon>Bacteria</taxon>
        <taxon>Thermotogati</taxon>
        <taxon>Deinococcota</taxon>
        <taxon>Deinococci</taxon>
        <taxon>Deinococcales</taxon>
        <taxon>Deinococcaceae</taxon>
        <taxon>Deinococcus</taxon>
    </lineage>
</organism>
<dbReference type="PANTHER" id="PTHR30086">
    <property type="entry name" value="ARGININE EXPORTER PROTEIN ARGO"/>
    <property type="match status" value="1"/>
</dbReference>
<dbReference type="Pfam" id="PF01810">
    <property type="entry name" value="LysE"/>
    <property type="match status" value="1"/>
</dbReference>
<evidence type="ECO:0000256" key="2">
    <source>
        <dbReference type="ARBA" id="ARBA00022475"/>
    </source>
</evidence>
<name>A0ABM8AAR4_9DEIO</name>
<dbReference type="EMBL" id="AP026560">
    <property type="protein sequence ID" value="BDP40681.1"/>
    <property type="molecule type" value="Genomic_DNA"/>
</dbReference>
<accession>A0ABM8AAR4</accession>
<comment type="subcellular location">
    <subcellularLocation>
        <location evidence="1">Cell membrane</location>
        <topology evidence="1">Multi-pass membrane protein</topology>
    </subcellularLocation>
</comment>
<keyword evidence="8" id="KW-1185">Reference proteome</keyword>
<dbReference type="PIRSF" id="PIRSF006324">
    <property type="entry name" value="LeuE"/>
    <property type="match status" value="1"/>
</dbReference>
<reference evidence="7" key="1">
    <citation type="submission" date="2022-07" db="EMBL/GenBank/DDBJ databases">
        <title>Complete Genome Sequence of the Radioresistant Bacterium Deinococcus aetherius ST0316, Isolated from the Air Dust collected in Lower Stratosphere above Japan.</title>
        <authorList>
            <person name="Satoh K."/>
            <person name="Hagiwara K."/>
            <person name="Katsumata K."/>
            <person name="Kubo A."/>
            <person name="Yokobori S."/>
            <person name="Yamagishi A."/>
            <person name="Oono Y."/>
            <person name="Narumi I."/>
        </authorList>
    </citation>
    <scope>NUCLEOTIDE SEQUENCE</scope>
    <source>
        <strain evidence="7">ST0316</strain>
    </source>
</reference>
<keyword evidence="5 6" id="KW-0472">Membrane</keyword>
<feature type="transmembrane region" description="Helical" evidence="6">
    <location>
        <begin position="118"/>
        <end position="141"/>
    </location>
</feature>
<keyword evidence="4 6" id="KW-1133">Transmembrane helix</keyword>
<dbReference type="RefSeq" id="WP_264776505.1">
    <property type="nucleotide sequence ID" value="NZ_AP026560.1"/>
</dbReference>
<feature type="transmembrane region" description="Helical" evidence="6">
    <location>
        <begin position="147"/>
        <end position="172"/>
    </location>
</feature>
<dbReference type="PANTHER" id="PTHR30086:SF16">
    <property type="entry name" value="AMINO ACID EFFLUX PERMEASE RHTB FAMILY"/>
    <property type="match status" value="1"/>
</dbReference>
<protein>
    <submittedName>
        <fullName evidence="7">Membrane protein</fullName>
    </submittedName>
</protein>
<evidence type="ECO:0000256" key="6">
    <source>
        <dbReference type="SAM" id="Phobius"/>
    </source>
</evidence>
<evidence type="ECO:0000256" key="5">
    <source>
        <dbReference type="ARBA" id="ARBA00023136"/>
    </source>
</evidence>
<dbReference type="InterPro" id="IPR001123">
    <property type="entry name" value="LeuE-type"/>
</dbReference>
<keyword evidence="2" id="KW-1003">Cell membrane</keyword>
<evidence type="ECO:0000256" key="4">
    <source>
        <dbReference type="ARBA" id="ARBA00022989"/>
    </source>
</evidence>
<evidence type="ECO:0000256" key="1">
    <source>
        <dbReference type="ARBA" id="ARBA00004651"/>
    </source>
</evidence>
<proteinExistence type="predicted"/>
<evidence type="ECO:0000313" key="7">
    <source>
        <dbReference type="EMBL" id="BDP40681.1"/>
    </source>
</evidence>
<feature type="transmembrane region" description="Helical" evidence="6">
    <location>
        <begin position="6"/>
        <end position="27"/>
    </location>
</feature>
<evidence type="ECO:0000256" key="3">
    <source>
        <dbReference type="ARBA" id="ARBA00022692"/>
    </source>
</evidence>
<gene>
    <name evidence="7" type="primary">yfuD</name>
    <name evidence="7" type="ORF">DAETH_06500</name>
</gene>
<feature type="transmembrane region" description="Helical" evidence="6">
    <location>
        <begin position="39"/>
        <end position="65"/>
    </location>
</feature>
<keyword evidence="3 6" id="KW-0812">Transmembrane</keyword>
<sequence length="206" mass="21664">MPLTTDWLAVLTVGALAVMSPGANLAVTLRNTLGGSRAAGVATAAGLALGDAVYVGLCLVGLVALLEASPALFRGVQVAGALYLVYLGVQFLRARPYPSLETGATAGRAVSPVLAARMGLLTCLLNPKVGLFFLALFTQVIRPETPLVWKGVFGLTVVLTEFAWFAVVALTLSRPVFQTRYLRFAHLIERATGAVLLGLALKLVWT</sequence>